<evidence type="ECO:0000313" key="3">
    <source>
        <dbReference type="EMBL" id="AFZ49580.1"/>
    </source>
</evidence>
<dbReference type="SUPFAM" id="SSF143120">
    <property type="entry name" value="YefM-like"/>
    <property type="match status" value="1"/>
</dbReference>
<evidence type="ECO:0000313" key="4">
    <source>
        <dbReference type="Proteomes" id="UP000010482"/>
    </source>
</evidence>
<dbReference type="Proteomes" id="UP000010482">
    <property type="component" value="Chromosome"/>
</dbReference>
<dbReference type="Pfam" id="PF02604">
    <property type="entry name" value="PhdYeFM_antitox"/>
    <property type="match status" value="1"/>
</dbReference>
<dbReference type="PATRIC" id="fig|13035.3.peg.928"/>
<dbReference type="Gene3D" id="3.40.1620.10">
    <property type="entry name" value="YefM-like domain"/>
    <property type="match status" value="1"/>
</dbReference>
<comment type="similarity">
    <text evidence="1 2">Belongs to the phD/YefM antitoxin family.</text>
</comment>
<dbReference type="NCBIfam" id="TIGR01552">
    <property type="entry name" value="phd_fam"/>
    <property type="match status" value="1"/>
</dbReference>
<name>K9YT90_DACS8</name>
<organism evidence="3 4">
    <name type="scientific">Dactylococcopsis salina (strain PCC 8305)</name>
    <name type="common">Myxobactron salinum</name>
    <dbReference type="NCBI Taxonomy" id="13035"/>
    <lineage>
        <taxon>Bacteria</taxon>
        <taxon>Bacillati</taxon>
        <taxon>Cyanobacteriota</taxon>
        <taxon>Cyanophyceae</taxon>
        <taxon>Nodosilineales</taxon>
        <taxon>Cymatolegaceae</taxon>
        <taxon>Dactylococcopsis</taxon>
    </lineage>
</organism>
<evidence type="ECO:0000256" key="1">
    <source>
        <dbReference type="ARBA" id="ARBA00009981"/>
    </source>
</evidence>
<comment type="function">
    <text evidence="2">Antitoxin component of a type II toxin-antitoxin (TA) system.</text>
</comment>
<accession>K9YT90</accession>
<dbReference type="eggNOG" id="COG2161">
    <property type="taxonomic scope" value="Bacteria"/>
</dbReference>
<sequence length="84" mass="9760">MKQLSVQQAREQLYELINEVTQQHQLIYISGDDKNNDVVLLAKKDWEAIQETLYLNQIPGMVESIHEASQEAIDECISVEDLEW</sequence>
<dbReference type="OrthoDB" id="9802003at2"/>
<dbReference type="KEGG" id="dsl:Dacsa_0832"/>
<proteinExistence type="inferred from homology"/>
<reference evidence="3" key="1">
    <citation type="submission" date="2012-04" db="EMBL/GenBank/DDBJ databases">
        <title>Finished genome of Dactylococcopsis salina PCC 8305.</title>
        <authorList>
            <consortium name="US DOE Joint Genome Institute"/>
            <person name="Gugger M."/>
            <person name="Coursin T."/>
            <person name="Rippka R."/>
            <person name="Tandeau De Marsac N."/>
            <person name="Huntemann M."/>
            <person name="Wei C.-L."/>
            <person name="Han J."/>
            <person name="Detter J.C."/>
            <person name="Han C."/>
            <person name="Tapia R."/>
            <person name="Daligault H."/>
            <person name="Chen A."/>
            <person name="Krypides N."/>
            <person name="Mavromatis K."/>
            <person name="Markowitz V."/>
            <person name="Szeto E."/>
            <person name="Ivanova N."/>
            <person name="Ovchinnikova G."/>
            <person name="Pagani I."/>
            <person name="Pati A."/>
            <person name="Goodwin L."/>
            <person name="Peters L."/>
            <person name="Pitluck S."/>
            <person name="Woyke T."/>
            <person name="Kerfeld C."/>
        </authorList>
    </citation>
    <scope>NUCLEOTIDE SEQUENCE [LARGE SCALE GENOMIC DNA]</scope>
    <source>
        <strain evidence="3">PCC 8305</strain>
    </source>
</reference>
<evidence type="ECO:0000256" key="2">
    <source>
        <dbReference type="RuleBase" id="RU362080"/>
    </source>
</evidence>
<protein>
    <recommendedName>
        <fullName evidence="2">Antitoxin</fullName>
    </recommendedName>
</protein>
<gene>
    <name evidence="3" type="ORF">Dacsa_0832</name>
</gene>
<dbReference type="InterPro" id="IPR006442">
    <property type="entry name" value="Antitoxin_Phd/YefM"/>
</dbReference>
<dbReference type="InterPro" id="IPR036165">
    <property type="entry name" value="YefM-like_sf"/>
</dbReference>
<dbReference type="EMBL" id="CP003944">
    <property type="protein sequence ID" value="AFZ49580.1"/>
    <property type="molecule type" value="Genomic_DNA"/>
</dbReference>
<dbReference type="RefSeq" id="WP_015228592.1">
    <property type="nucleotide sequence ID" value="NC_019780.1"/>
</dbReference>
<dbReference type="HOGENOM" id="CLU_155837_2_0_3"/>
<dbReference type="AlphaFoldDB" id="K9YT90"/>
<keyword evidence="4" id="KW-1185">Reference proteome</keyword>